<gene>
    <name evidence="1" type="primary">clpC</name>
    <name evidence="1" type="ORF">SNAT2548_LOCUS8083</name>
</gene>
<evidence type="ECO:0000313" key="2">
    <source>
        <dbReference type="Proteomes" id="UP000604046"/>
    </source>
</evidence>
<dbReference type="EMBL" id="CAJNDS010000585">
    <property type="protein sequence ID" value="CAE7220747.1"/>
    <property type="molecule type" value="Genomic_DNA"/>
</dbReference>
<dbReference type="Proteomes" id="UP000604046">
    <property type="component" value="Unassembled WGS sequence"/>
</dbReference>
<comment type="caution">
    <text evidence="1">The sequence shown here is derived from an EMBL/GenBank/DDBJ whole genome shotgun (WGS) entry which is preliminary data.</text>
</comment>
<dbReference type="AlphaFoldDB" id="A0A812K598"/>
<evidence type="ECO:0000313" key="1">
    <source>
        <dbReference type="EMBL" id="CAE7220747.1"/>
    </source>
</evidence>
<proteinExistence type="predicted"/>
<reference evidence="1" key="1">
    <citation type="submission" date="2021-02" db="EMBL/GenBank/DDBJ databases">
        <authorList>
            <person name="Dougan E. K."/>
            <person name="Rhodes N."/>
            <person name="Thang M."/>
            <person name="Chan C."/>
        </authorList>
    </citation>
    <scope>NUCLEOTIDE SEQUENCE</scope>
</reference>
<organism evidence="1 2">
    <name type="scientific">Symbiodinium natans</name>
    <dbReference type="NCBI Taxonomy" id="878477"/>
    <lineage>
        <taxon>Eukaryota</taxon>
        <taxon>Sar</taxon>
        <taxon>Alveolata</taxon>
        <taxon>Dinophyceae</taxon>
        <taxon>Suessiales</taxon>
        <taxon>Symbiodiniaceae</taxon>
        <taxon>Symbiodinium</taxon>
    </lineage>
</organism>
<dbReference type="OrthoDB" id="408569at2759"/>
<keyword evidence="2" id="KW-1185">Reference proteome</keyword>
<protein>
    <submittedName>
        <fullName evidence="1">ClpC protein</fullName>
    </submittedName>
</protein>
<sequence length="431" mass="47801">MANDRERSRSRSGKVWWVAVTMVPEDEPIKVFADDFEDEADVYDFLKEVQKHVPHVSVAKMKLFSSKFASDGHEAHFRNNMKLTEIPKMAGSYTEPLFITYIREQVAEQANEMFHLAATLKGWGNVFGARRALFTLAAECAAYGQIGKCIKHIPVLGQTDSICLDIWFRSEESRARLIGAVFKHPAATDESIQLTLKKLKRPEGIEAILPNHYERDVGSPEQHASTGAGSTAPAATKAAQLRAKLHLQRLDKVEDKIYHNMHIIPEALLDDGRKLVCEWLFLSASPIFHTYFDGPDTAPHIQVRVMKRSPSCDGLVDFTMVVNTHMVGADTFISKPANSSDLPKPAIGYQTLVKVPEAQADHFERAVKWRCACVEAAWARKSQGHPVSITGDHVWWQLLELPAELQVAVGEAKKAAGIGAEVDTAIAAAVD</sequence>
<accession>A0A812K598</accession>
<name>A0A812K598_9DINO</name>